<dbReference type="InterPro" id="IPR021255">
    <property type="entry name" value="DUF2807"/>
</dbReference>
<evidence type="ECO:0000313" key="3">
    <source>
        <dbReference type="EMBL" id="MBC3807001.1"/>
    </source>
</evidence>
<feature type="chain" id="PRO_5047050706" evidence="1">
    <location>
        <begin position="32"/>
        <end position="257"/>
    </location>
</feature>
<gene>
    <name evidence="3" type="ORF">H8K52_06540</name>
</gene>
<accession>A0ABR6X3R4</accession>
<feature type="signal peptide" evidence="1">
    <location>
        <begin position="1"/>
        <end position="31"/>
    </location>
</feature>
<dbReference type="Proteomes" id="UP000648257">
    <property type="component" value="Unassembled WGS sequence"/>
</dbReference>
<dbReference type="Gene3D" id="2.160.20.120">
    <property type="match status" value="1"/>
</dbReference>
<proteinExistence type="predicted"/>
<reference evidence="3 4" key="1">
    <citation type="submission" date="2020-08" db="EMBL/GenBank/DDBJ databases">
        <title>Novel species isolated from subtropical streams in China.</title>
        <authorList>
            <person name="Lu H."/>
        </authorList>
    </citation>
    <scope>NUCLEOTIDE SEQUENCE [LARGE SCALE GENOMIC DNA]</scope>
    <source>
        <strain evidence="3 4">KACC 16656</strain>
    </source>
</reference>
<protein>
    <submittedName>
        <fullName evidence="3">DUF2807 domain-containing protein</fullName>
    </submittedName>
</protein>
<dbReference type="PANTHER" id="PTHR39200:SF1">
    <property type="entry name" value="AUTO-TRANSPORTER ADHESIN HEAD GIN DOMAIN-CONTAINING PROTEIN-RELATED"/>
    <property type="match status" value="1"/>
</dbReference>
<keyword evidence="4" id="KW-1185">Reference proteome</keyword>
<evidence type="ECO:0000259" key="2">
    <source>
        <dbReference type="Pfam" id="PF10988"/>
    </source>
</evidence>
<comment type="caution">
    <text evidence="3">The sequence shown here is derived from an EMBL/GenBank/DDBJ whole genome shotgun (WGS) entry which is preliminary data.</text>
</comment>
<dbReference type="RefSeq" id="WP_186922085.1">
    <property type="nucleotide sequence ID" value="NZ_JACOFW010000005.1"/>
</dbReference>
<dbReference type="EMBL" id="JACOFW010000005">
    <property type="protein sequence ID" value="MBC3807001.1"/>
    <property type="molecule type" value="Genomic_DNA"/>
</dbReference>
<organism evidence="3 4">
    <name type="scientific">Undibacterium seohonense</name>
    <dbReference type="NCBI Taxonomy" id="1344950"/>
    <lineage>
        <taxon>Bacteria</taxon>
        <taxon>Pseudomonadati</taxon>
        <taxon>Pseudomonadota</taxon>
        <taxon>Betaproteobacteria</taxon>
        <taxon>Burkholderiales</taxon>
        <taxon>Oxalobacteraceae</taxon>
        <taxon>Undibacterium</taxon>
    </lineage>
</organism>
<dbReference type="Pfam" id="PF10988">
    <property type="entry name" value="DUF2807"/>
    <property type="match status" value="1"/>
</dbReference>
<keyword evidence="1" id="KW-0732">Signal</keyword>
<feature type="domain" description="Putative auto-transporter adhesin head GIN" evidence="2">
    <location>
        <begin position="56"/>
        <end position="238"/>
    </location>
</feature>
<name>A0ABR6X3R4_9BURK</name>
<sequence length="257" mass="26956">MSTLNLARRLHTASIAIALVASAGVSLPASANWSNWWSKGVEGSGKLVKQEHAVKDFRAIQISVPGKVELKQGSSESVQIETDDNIQGLLEVVVEGSTLKIRSKEKNVYPKTRNLVIVVNFKDIDDFALESSGSVKSDKIVGHDLRLRIGGSGEMEVNDLRAESLKVAIGGSGNFTARGNVPQVSGSIGGSGELNLAKLAAKDVRISIGGSGSVQTWVTDNLNVNIGGSGKVSYYGDPRVSKSIGGSGSVTRKGSQP</sequence>
<evidence type="ECO:0000256" key="1">
    <source>
        <dbReference type="SAM" id="SignalP"/>
    </source>
</evidence>
<dbReference type="PANTHER" id="PTHR39200">
    <property type="entry name" value="HYPOTHETICAL EXPORTED PROTEIN"/>
    <property type="match status" value="1"/>
</dbReference>
<evidence type="ECO:0000313" key="4">
    <source>
        <dbReference type="Proteomes" id="UP000648257"/>
    </source>
</evidence>